<feature type="transmembrane region" description="Helical" evidence="26">
    <location>
        <begin position="374"/>
        <end position="401"/>
    </location>
</feature>
<evidence type="ECO:0000256" key="18">
    <source>
        <dbReference type="ARBA" id="ARBA00023201"/>
    </source>
</evidence>
<feature type="transmembrane region" description="Helical" evidence="26">
    <location>
        <begin position="908"/>
        <end position="932"/>
    </location>
</feature>
<dbReference type="FunFam" id="1.20.120.350:FF:000034">
    <property type="entry name" value="Sodium leak channel non-selective protein"/>
    <property type="match status" value="1"/>
</dbReference>
<evidence type="ECO:0000256" key="17">
    <source>
        <dbReference type="ARBA" id="ARBA00023180"/>
    </source>
</evidence>
<dbReference type="FunFam" id="1.20.1560.10:FF:000012">
    <property type="entry name" value="ATP binding cassette subfamily C member 5"/>
    <property type="match status" value="1"/>
</dbReference>
<dbReference type="EnsemblMetazoa" id="XM_026444169">
    <property type="protein sequence ID" value="XP_026299954"/>
    <property type="gene ID" value="LOC413947"/>
</dbReference>
<feature type="transmembrane region" description="Helical" evidence="26">
    <location>
        <begin position="1542"/>
        <end position="1561"/>
    </location>
</feature>
<dbReference type="FunFam" id="3.40.50.300:FF:000610">
    <property type="entry name" value="Multidrug resistance-associated ABC transporter"/>
    <property type="match status" value="1"/>
</dbReference>
<dbReference type="FunFam" id="3.40.50.300:FF:000997">
    <property type="entry name" value="Multidrug resistance-associated protein 1"/>
    <property type="match status" value="1"/>
</dbReference>
<dbReference type="CDD" id="cd03244">
    <property type="entry name" value="ABCC_MRP_domain2"/>
    <property type="match status" value="1"/>
</dbReference>
<comment type="similarity">
    <text evidence="21">Belongs to the NALCN family.</text>
</comment>
<feature type="transmembrane region" description="Helical" evidence="26">
    <location>
        <begin position="2361"/>
        <end position="2379"/>
    </location>
</feature>
<dbReference type="Gene3D" id="3.40.50.300">
    <property type="entry name" value="P-loop containing nucleotide triphosphate hydrolases"/>
    <property type="match status" value="2"/>
</dbReference>
<evidence type="ECO:0000256" key="2">
    <source>
        <dbReference type="ARBA" id="ARBA00009726"/>
    </source>
</evidence>
<feature type="transmembrane region" description="Helical" evidence="26">
    <location>
        <begin position="2286"/>
        <end position="2310"/>
    </location>
</feature>
<comment type="subcellular location">
    <subcellularLocation>
        <location evidence="1">Cell membrane</location>
        <topology evidence="1">Multi-pass membrane protein</topology>
    </subcellularLocation>
</comment>
<dbReference type="FunFam" id="1.10.287.70:FF:000061">
    <property type="entry name" value="Sodium leak channel non-selective protein"/>
    <property type="match status" value="1"/>
</dbReference>
<feature type="transmembrane region" description="Helical" evidence="26">
    <location>
        <begin position="2619"/>
        <end position="2638"/>
    </location>
</feature>
<feature type="domain" description="ABC transporter" evidence="27">
    <location>
        <begin position="1184"/>
        <end position="1418"/>
    </location>
</feature>
<evidence type="ECO:0000256" key="11">
    <source>
        <dbReference type="ARBA" id="ARBA00022989"/>
    </source>
</evidence>
<comment type="similarity">
    <text evidence="2">Belongs to the ABC transporter superfamily. ABCC family. Conjugate transporter (TC 3.A.1.208) subfamily.</text>
</comment>
<sequence>MENKTDILNDQSEDNETQYINSERYDNANERQHFLLPNTYSRSPKIPIEYIKGTNIKRYNPALRNLIPIRRKNQNKECMPADSAGLFSYIFYTWLTPYIWKAYKNGIDFTNIPYISTYESSKYNTHRLEILWQEELNKHGPYLASFPNVAWKFVRTRICIAGFLLSCSTICGFISSMILMKKVLEHVQSPEENIWIGIKWALLLTCCDFLRLIFFNWTWNTNIRTALRLKSACTTLLYKKIIRLNNLGNKSTGEMINLFTNDSQRLFDVVIYGPMIFSGPIIIICGIIYILWVFSPIALYGIFTFLVFYPCQYLLSRAVGYFRSKTVIITDTRVKLMNEILECIKLIKMYSWEKYFSHKLLDIRKKEEYWLHKIVYFQSLAISLTPAIPAISAIVTFLAHLSSGSNLTASQAFPITTFFGNMLRMALSSLKDSTRHFIDAHIALRRIKVFPFVTLLNSQFRSSFLFLQVALINIAESNITLNRLQNILLLEEYTCHISKPIVKSQAIAIANGTFVYENSTLYAKKLKNIRKKKKIVSYLRNKVELEKLNESSQETEYIKVLSTIKFGVTKGGLTGICGHVGSGKSSLLLAALGQLKMINGCVLREGSCAYVSQQAWIVNATFKENILFGNQFDAKRYYQTLTICSLKEDLNMLPGGDETEIGERGINLSGGQKQRIALARALYANRDIYFLDDPLSAVDTHVGSYIFKNLILGALKNKCVLFVTHQIQFLKHCDQILVMHKGRIVEQGTHDELMQLNKEYATMVDSALLKTEIDSNEITIPIQTNKDSNNDSKRQTITCNAEDNDEYIEASTKIHKKEAILTTQEKMGIGTVKSYIYHIYVKSAGGYFIAILVFLTLFLSIGSSAFSSWWLATWIKAGNGNIIDSNNNKTISSNNLNDNPNYSYYQNIYIGCIGIILLTSLLRGLVIMYATINASTTLHNKVFKKIIKTTLTFFETTPIGRIQNIFSRDIDEVDNYIPISVENMIQNIITCSFAIVFICVILPWYCLPLIILAVIFFYISRIFRVAMRDFKRMENISRSPVLSFITTTIHGLNTIHAFQKEKAFVNKFEELFDLNNLCLYLCQSIMRWSAVRLDILAIASSSITAFLVIALKNQISPALAGLAMAYAMQMTGIFQYTVRLMAEIETRFISVERISYYLKTLQKEEISEQHLIDLPDQWPIDGELEFCKVELKYRKGLSPALDNISFIIKPGEHIGIVGRTGAGKSSLIIALFRLIEISAGKIKIDGIDIAKINLKVLRTKLSIIPQDPVLFNGTIRSNLDPFKQFSDSEIWSVLEKTQLKEKVQVMPGQLDAPIEVEGKNLSVGERQLFCLSRALLRNAKILVLDEATAAVDPETEIAVQNTIQNEFSNTTILTIAHRLKTVISCDRIIVMKNGLTIANIIPIMMLGRKQSLKGEPVLADYGPEESLNESADIEWVNKLWVRRLMRSCALVSLASVCLNTPKTFEKVPPLQYFTFVCDLIITFLFTAEMIAKMHIRGILKRDKSYLKDHWCQFDGSMVIFLWLSIILQMFEMLGFALELSYVSILRAPRPLIMIRFLRVFLKFSMPKARINQIFKRSSQQIYNVTLFFLFFMSLYGLLGVQFFGELKNHCVLNTTTDPTNITINSLAIPDTFCSTDPESGYQCPEGMTCMKLQLSKYIMGFNGFDEFATSIFTVYQAASQEGWVFIMYRAIDSLPAWRAVLYFSTMIFFLAWLVKNVFIAVITETFNEIRVQFQQMWGVRGHISNNTASQILTGDDNGWKLVTLDENKHGGLASPICHAILRSPHFRMVVMFVILANGITTATMSFKHDEKPRHTYYDNYYYAEIAFTIFLDLETLFKIWCLGFRSYYKHSIHKFELLLAIGTTIHIIPFFYLSGFTYFQVLRVVRLIKASPMLEDFVYKIFGPGKKLGSLIIFTMCLLVISSSISMQLFCFLRNFTKFETFPEAFMSMFQILTQEAWVDVMDETMLRTHETMAPLVAMYFILYHLFVTLIVLSLFVAVILDNLELDEDIKKLKQLKFREQSAEIKETLPFRLRIFEKFPDSPQMTCLHKVPSDFNLPKVRESFMRQFVFEMENEENEGVKKINETFDSKMIYKKQRPVKILNNPPKVRNVVTSLKKAAVIYIINDSNNQRLLLGDSAMIPVPGKSLLKPQGTVSSAKQLRFDQKKSIRRSVRSGSIKLKQTYEHLMENGDIGGINRVSSSRSRPHDLDIKLLQAKRQQAEMRRNQREEDLRENHPFFDTPLFAVPRESKFRKICQSLVYARYDTNVKDPLTGKERKVQYKSLHNFLGLVTYLDWVMIFATTMSCISMMFETPRYRVMEIPALQIAEYGFVIFMSIELALKILADGLFFTPKAYIKDVASVLDVFIYVVSLVFLCWMPKSVPPNSGAQLLMILRCVRPLRIFTLVPHMRKVVYELCRGFKEILLVSTLLILLMFIFASYGVQLYGGRLARCNDPTILKREDCVGVFMRRVFVTKMKLQPGENESYPSILVPRVWANPKRFNFDNIGDALMALFEVLSFKGWLDVRDVLIKALGPVHAIYIHIYIFLGCMIGLTLFVGVVIANYSENKGTALLTVDQRRWCDLKKRLKIAQPLHLPPRPDGKKFRAFIYDITQNIYFKRFIAVMVLINSSLLCVSWRIEEEHTEALATVSTILTLIFLVEVIMKNIAFTPRGYWQSRRNRYDLLVTVVGVIWIVIHCTMKNDLSYVIGFMVVILRFFTITGKHTTLKMLMLTVGVSVCKSFFIIFGMFLLVFFYALAGTIIFGTVKYGEGIGRRANFESPVTGVAMLFRIVTGEDWNKIMHDCMIQPPYCTPAANYWETDCGNFHASLIYFCTFYVIITYIVLNLLVAIIMENFSLFYSNEEDALLSYADIRNFQNTWNVVDNHQKGFIPVKRVKFILRLLKGRLETDPQKDRLLFKHMCYELEKLNNGEDVTFHDVINMLSYRSVDIRKALQLEELLAREEFEYIIEEEVAKQTIRNWLEGCLKKIRASGKQQNSLVAGLRANTEQVQQQEHVEEKGKETVKEEEIETKDTDGIRYKTKKPVVLPRSDSIGSGSGRKYLTPTLSDPASIRCEKDKNAVPKKKNNRPPPMPKNNLPHLTESSEQSRQQRETINAKAIGISKPSNIMLEVREWWKEQLAYSSESSEDEV</sequence>
<dbReference type="InterPro" id="IPR027359">
    <property type="entry name" value="Volt_channel_dom_sf"/>
</dbReference>
<keyword evidence="7" id="KW-0677">Repeat</keyword>
<keyword evidence="12" id="KW-0915">Sodium</keyword>
<feature type="transmembrane region" description="Helical" evidence="26">
    <location>
        <begin position="158"/>
        <end position="180"/>
    </location>
</feature>
<gene>
    <name evidence="31" type="primary">LOC413947</name>
</gene>
<feature type="transmembrane region" description="Helical" evidence="26">
    <location>
        <begin position="1855"/>
        <end position="1879"/>
    </location>
</feature>
<evidence type="ECO:0000256" key="22">
    <source>
        <dbReference type="ARBA" id="ARBA00074738"/>
    </source>
</evidence>
<evidence type="ECO:0000256" key="1">
    <source>
        <dbReference type="ARBA" id="ARBA00004651"/>
    </source>
</evidence>
<reference evidence="29" key="1">
    <citation type="submission" date="2021-01" db="UniProtKB">
        <authorList>
            <consortium name="EnsemblMetazoa"/>
        </authorList>
    </citation>
    <scope>IDENTIFICATION</scope>
    <source>
        <strain evidence="29">DH4</strain>
    </source>
</reference>
<feature type="domain" description="ABC transporter" evidence="27">
    <location>
        <begin position="543"/>
        <end position="766"/>
    </location>
</feature>
<dbReference type="InterPro" id="IPR017871">
    <property type="entry name" value="ABC_transporter-like_CS"/>
</dbReference>
<evidence type="ECO:0000256" key="3">
    <source>
        <dbReference type="ARBA" id="ARBA00022448"/>
    </source>
</evidence>
<feature type="transmembrane region" description="Helical" evidence="26">
    <location>
        <begin position="200"/>
        <end position="219"/>
    </location>
</feature>
<dbReference type="CDD" id="cd03250">
    <property type="entry name" value="ABCC_MRP_domain1"/>
    <property type="match status" value="1"/>
</dbReference>
<dbReference type="InterPro" id="IPR036640">
    <property type="entry name" value="ABC1_TM_sf"/>
</dbReference>
<dbReference type="KEGG" id="ame:413947"/>
<evidence type="ECO:0000256" key="23">
    <source>
        <dbReference type="ARBA" id="ARBA00081688"/>
    </source>
</evidence>
<keyword evidence="10" id="KW-0851">Voltage-gated channel</keyword>
<dbReference type="SUPFAM" id="SSF52540">
    <property type="entry name" value="P-loop containing nucleoside triphosphate hydrolases"/>
    <property type="match status" value="2"/>
</dbReference>
<feature type="domain" description="ABC transmembrane type-1" evidence="28">
    <location>
        <begin position="160"/>
        <end position="423"/>
    </location>
</feature>
<feature type="transmembrane region" description="Helical" evidence="26">
    <location>
        <begin position="847"/>
        <end position="871"/>
    </location>
</feature>
<protein>
    <recommendedName>
        <fullName evidence="22">Sodium leak channel NALCN</fullName>
    </recommendedName>
    <alternativeName>
        <fullName evidence="23">Sodium leak channel non-selective protein</fullName>
    </alternativeName>
    <alternativeName>
        <fullName evidence="24">Voltage gated channel-like protein 1</fullName>
    </alternativeName>
</protein>
<organism evidence="29">
    <name type="scientific">Apis mellifera</name>
    <name type="common">Honeybee</name>
    <dbReference type="NCBI Taxonomy" id="7460"/>
    <lineage>
        <taxon>Eukaryota</taxon>
        <taxon>Metazoa</taxon>
        <taxon>Ecdysozoa</taxon>
        <taxon>Arthropoda</taxon>
        <taxon>Hexapoda</taxon>
        <taxon>Insecta</taxon>
        <taxon>Pterygota</taxon>
        <taxon>Neoptera</taxon>
        <taxon>Endopterygota</taxon>
        <taxon>Hymenoptera</taxon>
        <taxon>Apocrita</taxon>
        <taxon>Aculeata</taxon>
        <taxon>Apoidea</taxon>
        <taxon>Anthophila</taxon>
        <taxon>Apidae</taxon>
        <taxon>Apis</taxon>
    </lineage>
</organism>
<evidence type="ECO:0000313" key="29">
    <source>
        <dbReference type="EnsemblMetazoa" id="XP_026299954"/>
    </source>
</evidence>
<dbReference type="Gene3D" id="1.10.238.10">
    <property type="entry name" value="EF-hand"/>
    <property type="match status" value="1"/>
</dbReference>
<feature type="compositionally biased region" description="Basic and acidic residues" evidence="25">
    <location>
        <begin position="3011"/>
        <end position="3035"/>
    </location>
</feature>
<evidence type="ECO:0000256" key="7">
    <source>
        <dbReference type="ARBA" id="ARBA00022737"/>
    </source>
</evidence>
<dbReference type="FunFam" id="1.20.1560.10:FF:000015">
    <property type="entry name" value="multidrug resistance-associated protein 5 isoform X1"/>
    <property type="match status" value="1"/>
</dbReference>
<feature type="transmembrane region" description="Helical" evidence="26">
    <location>
        <begin position="2702"/>
        <end position="2719"/>
    </location>
</feature>
<dbReference type="FunFam" id="1.20.120.350:FF:000030">
    <property type="entry name" value="sodium leak channel non-selective protein"/>
    <property type="match status" value="1"/>
</dbReference>
<dbReference type="GeneID" id="413947"/>
<dbReference type="PANTHER" id="PTHR46141:SF1">
    <property type="entry name" value="SODIUM LEAK CHANNEL NALCN"/>
    <property type="match status" value="1"/>
</dbReference>
<dbReference type="FunFam" id="1.10.287.70:FF:000060">
    <property type="entry name" value="Sodium leak channel non-selective protein"/>
    <property type="match status" value="1"/>
</dbReference>
<dbReference type="Proteomes" id="UP000005203">
    <property type="component" value="Linkage group LG12"/>
</dbReference>
<feature type="domain" description="ABC transmembrane type-1" evidence="28">
    <location>
        <begin position="851"/>
        <end position="1146"/>
    </location>
</feature>
<feature type="transmembrane region" description="Helical" evidence="26">
    <location>
        <begin position="1820"/>
        <end position="1843"/>
    </location>
</feature>
<feature type="transmembrane region" description="Helical" evidence="26">
    <location>
        <begin position="993"/>
        <end position="1019"/>
    </location>
</feature>
<evidence type="ECO:0000256" key="12">
    <source>
        <dbReference type="ARBA" id="ARBA00023053"/>
    </source>
</evidence>
<dbReference type="RefSeq" id="XP_026299954.1">
    <property type="nucleotide sequence ID" value="XM_026444169.1"/>
</dbReference>
<dbReference type="CTD" id="45338"/>
<proteinExistence type="inferred from homology"/>
<dbReference type="PROSITE" id="PS00211">
    <property type="entry name" value="ABC_TRANSPORTER_1"/>
    <property type="match status" value="2"/>
</dbReference>
<evidence type="ECO:0000256" key="10">
    <source>
        <dbReference type="ARBA" id="ARBA00022882"/>
    </source>
</evidence>
<feature type="transmembrane region" description="Helical" evidence="26">
    <location>
        <begin position="1470"/>
        <end position="1491"/>
    </location>
</feature>
<dbReference type="OrthoDB" id="10069766at2759"/>
<dbReference type="SUPFAM" id="SSF81324">
    <property type="entry name" value="Voltage-gated potassium channels"/>
    <property type="match status" value="4"/>
</dbReference>
<evidence type="ECO:0000256" key="9">
    <source>
        <dbReference type="ARBA" id="ARBA00022840"/>
    </source>
</evidence>
<evidence type="ECO:0000256" key="15">
    <source>
        <dbReference type="ARBA" id="ARBA00023136"/>
    </source>
</evidence>
<feature type="transmembrane region" description="Helical" evidence="26">
    <location>
        <begin position="2644"/>
        <end position="2667"/>
    </location>
</feature>
<dbReference type="Pfam" id="PF00664">
    <property type="entry name" value="ABC_membrane"/>
    <property type="match status" value="2"/>
</dbReference>
<evidence type="ECO:0000256" key="13">
    <source>
        <dbReference type="ARBA" id="ARBA00023054"/>
    </source>
</evidence>
<keyword evidence="15 26" id="KW-0472">Membrane</keyword>
<dbReference type="GO" id="GO:0005524">
    <property type="term" value="F:ATP binding"/>
    <property type="evidence" value="ECO:0007669"/>
    <property type="project" value="UniProtKB-KW"/>
</dbReference>
<feature type="transmembrane region" description="Helical" evidence="26">
    <location>
        <begin position="2827"/>
        <end position="2849"/>
    </location>
</feature>
<evidence type="ECO:0000256" key="5">
    <source>
        <dbReference type="ARBA" id="ARBA00022475"/>
    </source>
</evidence>
<feature type="transmembrane region" description="Helical" evidence="26">
    <location>
        <begin position="2422"/>
        <end position="2441"/>
    </location>
</feature>
<feature type="transmembrane region" description="Helical" evidence="26">
    <location>
        <begin position="297"/>
        <end position="315"/>
    </location>
</feature>
<evidence type="ECO:0000256" key="25">
    <source>
        <dbReference type="SAM" id="MobiDB-lite"/>
    </source>
</evidence>
<dbReference type="GO" id="GO:0032230">
    <property type="term" value="P:positive regulation of synaptic transmission, GABAergic"/>
    <property type="evidence" value="ECO:0007669"/>
    <property type="project" value="TreeGrafter"/>
</dbReference>
<dbReference type="InterPro" id="IPR027417">
    <property type="entry name" value="P-loop_NTPase"/>
</dbReference>
<keyword evidence="16" id="KW-1015">Disulfide bond</keyword>
<evidence type="ECO:0000256" key="14">
    <source>
        <dbReference type="ARBA" id="ARBA00023065"/>
    </source>
</evidence>
<keyword evidence="18" id="KW-0739">Sodium transport</keyword>
<comment type="catalytic activity">
    <reaction evidence="20">
        <text>Na(+)(in) = Na(+)(out)</text>
        <dbReference type="Rhea" id="RHEA:34963"/>
        <dbReference type="ChEBI" id="CHEBI:29101"/>
    </reaction>
</comment>
<feature type="transmembrane region" description="Helical" evidence="26">
    <location>
        <begin position="1788"/>
        <end position="1808"/>
    </location>
</feature>
<feature type="transmembrane region" description="Helical" evidence="26">
    <location>
        <begin position="1511"/>
        <end position="1530"/>
    </location>
</feature>
<keyword evidence="14" id="KW-0406">Ion transport</keyword>
<dbReference type="InterPro" id="IPR011527">
    <property type="entry name" value="ABC1_TM_dom"/>
</dbReference>
<keyword evidence="9" id="KW-0067">ATP-binding</keyword>
<evidence type="ECO:0000256" key="8">
    <source>
        <dbReference type="ARBA" id="ARBA00022741"/>
    </source>
</evidence>
<name>A0A7M7MRF9_APIME</name>
<keyword evidence="6 26" id="KW-0812">Transmembrane</keyword>
<keyword evidence="13" id="KW-0175">Coiled coil</keyword>
<dbReference type="GO" id="GO:0016887">
    <property type="term" value="F:ATP hydrolysis activity"/>
    <property type="evidence" value="ECO:0007669"/>
    <property type="project" value="InterPro"/>
</dbReference>
<evidence type="ECO:0000256" key="19">
    <source>
        <dbReference type="ARBA" id="ARBA00023303"/>
    </source>
</evidence>
<evidence type="ECO:0000256" key="4">
    <source>
        <dbReference type="ARBA" id="ARBA00022461"/>
    </source>
</evidence>
<keyword evidence="5" id="KW-1003">Cell membrane</keyword>
<feature type="transmembrane region" description="Helical" evidence="26">
    <location>
        <begin position="1699"/>
        <end position="1722"/>
    </location>
</feature>
<dbReference type="Gene3D" id="1.10.287.70">
    <property type="match status" value="4"/>
</dbReference>
<dbReference type="PROSITE" id="PS50893">
    <property type="entry name" value="ABC_TRANSPORTER_2"/>
    <property type="match status" value="2"/>
</dbReference>
<dbReference type="InterPro" id="IPR028823">
    <property type="entry name" value="NALCN"/>
</dbReference>
<evidence type="ECO:0000313" key="30">
    <source>
        <dbReference type="Proteomes" id="UP000005203"/>
    </source>
</evidence>
<dbReference type="FunFam" id="1.10.238.10:FF:000080">
    <property type="entry name" value="Sodium leak channel non-selective protein"/>
    <property type="match status" value="1"/>
</dbReference>
<keyword evidence="3" id="KW-0813">Transport</keyword>
<feature type="transmembrane region" description="Helical" evidence="26">
    <location>
        <begin position="2330"/>
        <end position="2349"/>
    </location>
</feature>
<keyword evidence="17" id="KW-0325">Glycoprotein</keyword>
<dbReference type="GO" id="GO:0005272">
    <property type="term" value="F:sodium channel activity"/>
    <property type="evidence" value="ECO:0007669"/>
    <property type="project" value="UniProtKB-KW"/>
</dbReference>
<dbReference type="SUPFAM" id="SSF90123">
    <property type="entry name" value="ABC transporter transmembrane region"/>
    <property type="match status" value="2"/>
</dbReference>
<evidence type="ECO:0000256" key="6">
    <source>
        <dbReference type="ARBA" id="ARBA00022692"/>
    </source>
</evidence>
<feature type="transmembrane region" description="Helical" evidence="26">
    <location>
        <begin position="269"/>
        <end position="291"/>
    </location>
</feature>
<evidence type="ECO:0000256" key="26">
    <source>
        <dbReference type="SAM" id="Phobius"/>
    </source>
</evidence>
<evidence type="ECO:0000256" key="21">
    <source>
        <dbReference type="ARBA" id="ARBA00061650"/>
    </source>
</evidence>
<accession>A0A7M7MRF9</accession>
<dbReference type="Gene3D" id="1.20.1560.10">
    <property type="entry name" value="ABC transporter type 1, transmembrane domain"/>
    <property type="match status" value="2"/>
</dbReference>
<feature type="transmembrane region" description="Helical" evidence="26">
    <location>
        <begin position="2740"/>
        <end position="2764"/>
    </location>
</feature>
<feature type="transmembrane region" description="Helical" evidence="26">
    <location>
        <begin position="1581"/>
        <end position="1603"/>
    </location>
</feature>
<dbReference type="CDD" id="cd18599">
    <property type="entry name" value="ABC_6TM_MRP5_8_9_D2"/>
    <property type="match status" value="1"/>
</dbReference>
<keyword evidence="30" id="KW-1185">Reference proteome</keyword>
<dbReference type="Gene3D" id="1.20.120.350">
    <property type="entry name" value="Voltage-gated potassium channels. Chain C"/>
    <property type="match status" value="4"/>
</dbReference>
<dbReference type="InterPro" id="IPR003439">
    <property type="entry name" value="ABC_transporter-like_ATP-bd"/>
</dbReference>
<keyword evidence="4" id="KW-0894">Sodium channel</keyword>
<keyword evidence="11 26" id="KW-1133">Transmembrane helix</keyword>
<dbReference type="InterPro" id="IPR005821">
    <property type="entry name" value="Ion_trans_dom"/>
</dbReference>
<accession>A0A8B8HAQ7</accession>
<dbReference type="SMART" id="SM00382">
    <property type="entry name" value="AAA"/>
    <property type="match status" value="2"/>
</dbReference>
<dbReference type="CDD" id="cd18592">
    <property type="entry name" value="ABC_6TM_MRP5_8_9_D1"/>
    <property type="match status" value="1"/>
</dbReference>
<evidence type="ECO:0000256" key="24">
    <source>
        <dbReference type="ARBA" id="ARBA00082498"/>
    </source>
</evidence>
<dbReference type="GO" id="GO:0005886">
    <property type="term" value="C:plasma membrane"/>
    <property type="evidence" value="ECO:0007669"/>
    <property type="project" value="UniProtKB-SubCell"/>
</dbReference>
<dbReference type="InterPro" id="IPR003593">
    <property type="entry name" value="AAA+_ATPase"/>
</dbReference>
<keyword evidence="8" id="KW-0547">Nucleotide-binding</keyword>
<dbReference type="GO" id="GO:0034702">
    <property type="term" value="C:monoatomic ion channel complex"/>
    <property type="evidence" value="ECO:0007669"/>
    <property type="project" value="UniProtKB-KW"/>
</dbReference>
<reference evidence="31" key="2">
    <citation type="submission" date="2025-04" db="UniProtKB">
        <authorList>
            <consortium name="RefSeq"/>
        </authorList>
    </citation>
    <scope>IDENTIFICATION</scope>
    <source>
        <strain evidence="31">DH4</strain>
        <tissue evidence="31">Whole body</tissue>
    </source>
</reference>
<evidence type="ECO:0000256" key="20">
    <source>
        <dbReference type="ARBA" id="ARBA00036239"/>
    </source>
</evidence>
<dbReference type="FunFam" id="1.10.287.70:FF:000066">
    <property type="entry name" value="Sodium leak channel non-selective protein"/>
    <property type="match status" value="1"/>
</dbReference>
<dbReference type="GO" id="GO:0140359">
    <property type="term" value="F:ABC-type transporter activity"/>
    <property type="evidence" value="ECO:0007669"/>
    <property type="project" value="InterPro"/>
</dbReference>
<feature type="transmembrane region" description="Helical" evidence="26">
    <location>
        <begin position="1982"/>
        <end position="2004"/>
    </location>
</feature>
<feature type="region of interest" description="Disordered" evidence="25">
    <location>
        <begin position="3003"/>
        <end position="3116"/>
    </location>
</feature>
<feature type="transmembrane region" description="Helical" evidence="26">
    <location>
        <begin position="2538"/>
        <end position="2561"/>
    </location>
</feature>
<evidence type="ECO:0000259" key="27">
    <source>
        <dbReference type="PROSITE" id="PS50893"/>
    </source>
</evidence>
<evidence type="ECO:0000313" key="31">
    <source>
        <dbReference type="RefSeq" id="XP_026299954.1"/>
    </source>
</evidence>
<keyword evidence="19" id="KW-0407">Ion channel</keyword>
<evidence type="ECO:0000259" key="28">
    <source>
        <dbReference type="PROSITE" id="PS50929"/>
    </source>
</evidence>
<dbReference type="Pfam" id="PF00520">
    <property type="entry name" value="Ion_trans"/>
    <property type="match status" value="4"/>
</dbReference>
<dbReference type="Pfam" id="PF00005">
    <property type="entry name" value="ABC_tran"/>
    <property type="match status" value="2"/>
</dbReference>
<dbReference type="PROSITE" id="PS50929">
    <property type="entry name" value="ABC_TM1F"/>
    <property type="match status" value="2"/>
</dbReference>
<feature type="transmembrane region" description="Helical" evidence="26">
    <location>
        <begin position="407"/>
        <end position="427"/>
    </location>
</feature>
<evidence type="ECO:0000256" key="16">
    <source>
        <dbReference type="ARBA" id="ARBA00023157"/>
    </source>
</evidence>
<dbReference type="PANTHER" id="PTHR46141">
    <property type="entry name" value="SODIUM LEAK CHANNEL NON-SELECTIVE PROTEIN"/>
    <property type="match status" value="1"/>
</dbReference>
<feature type="transmembrane region" description="Helical" evidence="26">
    <location>
        <begin position="1911"/>
        <end position="1933"/>
    </location>
</feature>
<dbReference type="GO" id="GO:0032224">
    <property type="term" value="P:positive regulation of synaptic transmission, cholinergic"/>
    <property type="evidence" value="ECO:0007669"/>
    <property type="project" value="TreeGrafter"/>
</dbReference>